<dbReference type="Pfam" id="PF13555">
    <property type="entry name" value="AAA_29"/>
    <property type="match status" value="1"/>
</dbReference>
<evidence type="ECO:0000313" key="3">
    <source>
        <dbReference type="EMBL" id="AZR59235.1"/>
    </source>
</evidence>
<dbReference type="Gene3D" id="3.40.1140.10">
    <property type="match status" value="1"/>
</dbReference>
<evidence type="ECO:0008006" key="5">
    <source>
        <dbReference type="Google" id="ProtNLM"/>
    </source>
</evidence>
<accession>A0A3S9SI63</accession>
<organism evidence="3 4">
    <name type="scientific">Eikenella corrodens</name>
    <dbReference type="NCBI Taxonomy" id="539"/>
    <lineage>
        <taxon>Bacteria</taxon>
        <taxon>Pseudomonadati</taxon>
        <taxon>Pseudomonadota</taxon>
        <taxon>Betaproteobacteria</taxon>
        <taxon>Neisseriales</taxon>
        <taxon>Neisseriaceae</taxon>
        <taxon>Eikenella</taxon>
    </lineage>
</organism>
<dbReference type="OrthoDB" id="174137at2"/>
<sequence length="783" mass="89004">MNIPAIYSPVRLAELSVYNWGSFHNLHTAHIHPEGSLITGGNGAGKSTLADGLMALLLPARQAAFNLAAAQGDKTDRSLLSYMRGHFGADHDGLSTRRKSKRDGAVITGLRALYRADDGSETTLAALFWTPPGGSSLSDVKRLYLVSRHNLSLSELLLQFGNGDLRALNRWLKSQPDIKDFDKFETYQTHYRRCLHMENENAPALLSRALGLKKIDDLTKLIRELVLEPSAIRSEAAKIIDEFQDLAAIHEQAADARKQLTHLEPLPGLQAKIAQAGEAIHQLNEQRSHIPAYFACCRTRFLAQETEKLSGNLHSIKRQIDDTERTLADAQHAQEQRHAEYLHAGGGRLQALENQLKLEEAQLQHTRHTADAYQKICLALNLPDTLAPDIFERNLHTAAGQQPAVENQLKAQQERFFQSGVQLSQLQTSLREIKTELHEIGKRPNSNIPPKQQQWRDNVAQDLGIPPQELMFIGEMLDIVREHADWTGAIERALGGLRTTLLVPQEQYPRITRWLNQCHTGLHIRVQAVGSETKPAAFKSGGILEKLLWRNHPYCDWLQGYLKKADLYCAEDLDSFNRTPFSLTRQGLQHWEHGRAEKKDQTRIDDPRHWFLGFTNATHLGYLKTEQTSLQAKLLKQTRQVEHERAEMNRVQQQQVQWQNLQTYQWHDIDLPYRQQKLAHTQADLARLKQSGGNLQQAEQRWQQAKHTVAQIQTALGQQQQQEGYLKNKLDSLQSEFDSLQELARQPIPETVLTALTDAIEETVPQDSRQQSRVLQSYEQRIE</sequence>
<proteinExistence type="predicted"/>
<gene>
    <name evidence="3" type="ORF">ELB75_03835</name>
</gene>
<protein>
    <recommendedName>
        <fullName evidence="5">ATP-binding protein</fullName>
    </recommendedName>
</protein>
<keyword evidence="1" id="KW-0175">Coiled coil</keyword>
<evidence type="ECO:0000256" key="1">
    <source>
        <dbReference type="SAM" id="Coils"/>
    </source>
</evidence>
<dbReference type="AlphaFoldDB" id="A0A3S9SI63"/>
<evidence type="ECO:0000313" key="4">
    <source>
        <dbReference type="Proteomes" id="UP000282435"/>
    </source>
</evidence>
<feature type="region of interest" description="Disordered" evidence="2">
    <location>
        <begin position="764"/>
        <end position="783"/>
    </location>
</feature>
<reference evidence="3 4" key="1">
    <citation type="submission" date="2018-12" db="EMBL/GenBank/DDBJ databases">
        <title>Genome sequencing of Eikenella corrodens KCOM 3110 (= JS217).</title>
        <authorList>
            <person name="Koo J.-K."/>
            <person name="Park S.-N."/>
            <person name="Lim Y.K."/>
        </authorList>
    </citation>
    <scope>NUCLEOTIDE SEQUENCE [LARGE SCALE GENOMIC DNA]</scope>
    <source>
        <strain evidence="3 4">KCOM 3110</strain>
    </source>
</reference>
<feature type="compositionally biased region" description="Polar residues" evidence="2">
    <location>
        <begin position="765"/>
        <end position="783"/>
    </location>
</feature>
<dbReference type="InterPro" id="IPR027417">
    <property type="entry name" value="P-loop_NTPase"/>
</dbReference>
<evidence type="ECO:0000256" key="2">
    <source>
        <dbReference type="SAM" id="MobiDB-lite"/>
    </source>
</evidence>
<feature type="coiled-coil region" evidence="1">
    <location>
        <begin position="313"/>
        <end position="369"/>
    </location>
</feature>
<dbReference type="Proteomes" id="UP000282435">
    <property type="component" value="Chromosome"/>
</dbReference>
<name>A0A3S9SI63_EIKCO</name>
<dbReference type="RefSeq" id="WP_126982787.1">
    <property type="nucleotide sequence ID" value="NZ_CP034670.1"/>
</dbReference>
<dbReference type="SUPFAM" id="SSF52540">
    <property type="entry name" value="P-loop containing nucleoside triphosphate hydrolases"/>
    <property type="match status" value="1"/>
</dbReference>
<dbReference type="EMBL" id="CP034670">
    <property type="protein sequence ID" value="AZR59235.1"/>
    <property type="molecule type" value="Genomic_DNA"/>
</dbReference>